<feature type="compositionally biased region" description="Low complexity" evidence="1">
    <location>
        <begin position="383"/>
        <end position="393"/>
    </location>
</feature>
<accession>A0A420RYD1</accession>
<evidence type="ECO:0000259" key="2">
    <source>
        <dbReference type="Pfam" id="PF17989"/>
    </source>
</evidence>
<evidence type="ECO:0000256" key="1">
    <source>
        <dbReference type="SAM" id="MobiDB-lite"/>
    </source>
</evidence>
<dbReference type="Proteomes" id="UP000283569">
    <property type="component" value="Unassembled WGS sequence"/>
</dbReference>
<evidence type="ECO:0000313" key="5">
    <source>
        <dbReference type="Proteomes" id="UP000283569"/>
    </source>
</evidence>
<dbReference type="AlphaFoldDB" id="A0A420RYD1"/>
<protein>
    <submittedName>
        <fullName evidence="4">Uncharacterized protein</fullName>
    </submittedName>
</protein>
<dbReference type="NCBIfam" id="TIGR03739">
    <property type="entry name" value="PRTRC_D"/>
    <property type="match status" value="1"/>
</dbReference>
<organism evidence="4 5">
    <name type="scientific">Gibberella intermedia</name>
    <name type="common">Bulb rot disease fungus</name>
    <name type="synonym">Fusarium proliferatum</name>
    <dbReference type="NCBI Taxonomy" id="948311"/>
    <lineage>
        <taxon>Eukaryota</taxon>
        <taxon>Fungi</taxon>
        <taxon>Dikarya</taxon>
        <taxon>Ascomycota</taxon>
        <taxon>Pezizomycotina</taxon>
        <taxon>Sordariomycetes</taxon>
        <taxon>Hypocreomycetidae</taxon>
        <taxon>Hypocreales</taxon>
        <taxon>Nectriaceae</taxon>
        <taxon>Fusarium</taxon>
        <taxon>Fusarium fujikuroi species complex</taxon>
    </lineage>
</organism>
<comment type="caution">
    <text evidence="4">The sequence shown here is derived from an EMBL/GenBank/DDBJ whole genome shotgun (WGS) entry which is preliminary data.</text>
</comment>
<dbReference type="Pfam" id="PF17989">
    <property type="entry name" value="ALP_N"/>
    <property type="match status" value="1"/>
</dbReference>
<feature type="domain" description="Actin homologue MreB-like C-terminal" evidence="3">
    <location>
        <begin position="177"/>
        <end position="297"/>
    </location>
</feature>
<proteinExistence type="predicted"/>
<dbReference type="Gene3D" id="3.30.420.40">
    <property type="match status" value="2"/>
</dbReference>
<dbReference type="EMBL" id="MRDB01000126">
    <property type="protein sequence ID" value="RKL22046.1"/>
    <property type="molecule type" value="Genomic_DNA"/>
</dbReference>
<reference evidence="4 5" key="1">
    <citation type="journal article" date="2018" name="Sci. Rep.">
        <title>Characterisation of pathogen-specific regions and novel effector candidates in Fusarium oxysporum f. sp. cepae.</title>
        <authorList>
            <person name="Armitage A.D."/>
            <person name="Taylor A."/>
            <person name="Sobczyk M.K."/>
            <person name="Baxter L."/>
            <person name="Greenfield B.P."/>
            <person name="Bates H.J."/>
            <person name="Wilson F."/>
            <person name="Jackson A.C."/>
            <person name="Ott S."/>
            <person name="Harrison R.J."/>
            <person name="Clarkson J.P."/>
        </authorList>
    </citation>
    <scope>NUCLEOTIDE SEQUENCE [LARGE SCALE GENOMIC DNA]</scope>
    <source>
        <strain evidence="4 5">Fp_A8</strain>
    </source>
</reference>
<gene>
    <name evidence="4" type="ORF">BFJ72_g14773</name>
</gene>
<dbReference type="SUPFAM" id="SSF53067">
    <property type="entry name" value="Actin-like ATPase domain"/>
    <property type="match status" value="2"/>
</dbReference>
<dbReference type="Pfam" id="PF21522">
    <property type="entry name" value="MreB-like_C"/>
    <property type="match status" value="1"/>
</dbReference>
<feature type="domain" description="Actin-like protein N-terminal" evidence="2">
    <location>
        <begin position="7"/>
        <end position="155"/>
    </location>
</feature>
<dbReference type="InterPro" id="IPR043129">
    <property type="entry name" value="ATPase_NBD"/>
</dbReference>
<evidence type="ECO:0000259" key="3">
    <source>
        <dbReference type="Pfam" id="PF21522"/>
    </source>
</evidence>
<dbReference type="InterPro" id="IPR022389">
    <property type="entry name" value="PRTRC_protein-D"/>
</dbReference>
<sequence length="423" mass="46070">MSKIVRAIDVGFGNTKFVVGHTEQEIKCASFPSLAYTSAKDPATRPAAERRRTVAIPIDGTFYEVGPEVHLAADTFRATQLHDQYVETPEYMALARGAMAYMKLSAIDLLVVGLPVSSFQARKAYLEKAMVGVHDLGGGKTVEVRKAVAVAQPQGALVYYTAAYHKQKSIEHEQSLIIDPGSRTFDWLLSRGMRLVLKVSNSVNRGMSDVLKTIAQEISSDIGRPYSDLPAIDAALRTGKPLMIYQKPYDLAPILPTARAVARRAVSSMMEWITEDYSIQNVILVGGGAFMFKDAVKAAFPNHKIYVVKEPMALPARTEMDSDETRRSQALRIRVTLELSRSDDPLLFDALVQLKKGRRRVARLRTLAHDGLLASQLKLSGPAAPAPAQAGPALGSEDGGEHADLAALDPSVTSGLFEAPLRE</sequence>
<evidence type="ECO:0000313" key="4">
    <source>
        <dbReference type="EMBL" id="RKL22046.1"/>
    </source>
</evidence>
<feature type="region of interest" description="Disordered" evidence="1">
    <location>
        <begin position="383"/>
        <end position="423"/>
    </location>
</feature>
<dbReference type="InterPro" id="IPR040607">
    <property type="entry name" value="ALP_N"/>
</dbReference>
<name>A0A420RYD1_GIBIN</name>
<dbReference type="InterPro" id="IPR049067">
    <property type="entry name" value="MreB-like_C"/>
</dbReference>